<dbReference type="AlphaFoldDB" id="A0A7D5YVD0"/>
<dbReference type="KEGG" id="mbrn:90968038"/>
<dbReference type="PANTHER" id="PTHR45527">
    <property type="entry name" value="NONRIBOSOMAL PEPTIDE SYNTHETASE"/>
    <property type="match status" value="1"/>
</dbReference>
<dbReference type="PANTHER" id="PTHR45527:SF1">
    <property type="entry name" value="FATTY ACID SYNTHASE"/>
    <property type="match status" value="1"/>
</dbReference>
<proteinExistence type="predicted"/>
<dbReference type="RefSeq" id="XP_065987120.1">
    <property type="nucleotide sequence ID" value="XM_066131150.1"/>
</dbReference>
<dbReference type="Gene3D" id="2.30.38.10">
    <property type="entry name" value="Luciferase, Domain 3"/>
    <property type="match status" value="1"/>
</dbReference>
<dbReference type="GeneID" id="90968038"/>
<reference evidence="2 3" key="1">
    <citation type="submission" date="2020-07" db="EMBL/GenBank/DDBJ databases">
        <title>Telomere length de novo assembly of all 7 chromosomes of the fungus, Metarhizium brunneum, using a novel assembly pipeline.</title>
        <authorList>
            <person name="Saud z."/>
            <person name="Kortsinoglou A."/>
            <person name="Kouvelis V.N."/>
            <person name="Butt T.M."/>
        </authorList>
    </citation>
    <scope>NUCLEOTIDE SEQUENCE [LARGE SCALE GENOMIC DNA]</scope>
    <source>
        <strain evidence="2 3">4556</strain>
    </source>
</reference>
<dbReference type="GO" id="GO:0031177">
    <property type="term" value="F:phosphopantetheine binding"/>
    <property type="evidence" value="ECO:0007669"/>
    <property type="project" value="TreeGrafter"/>
</dbReference>
<feature type="domain" description="AMP-dependent synthetase/ligase" evidence="1">
    <location>
        <begin position="109"/>
        <end position="194"/>
    </location>
</feature>
<dbReference type="Proteomes" id="UP000510686">
    <property type="component" value="Chromosome 4"/>
</dbReference>
<evidence type="ECO:0000313" key="2">
    <source>
        <dbReference type="EMBL" id="QLI70902.1"/>
    </source>
</evidence>
<organism evidence="2 3">
    <name type="scientific">Metarhizium brunneum</name>
    <dbReference type="NCBI Taxonomy" id="500148"/>
    <lineage>
        <taxon>Eukaryota</taxon>
        <taxon>Fungi</taxon>
        <taxon>Dikarya</taxon>
        <taxon>Ascomycota</taxon>
        <taxon>Pezizomycotina</taxon>
        <taxon>Sordariomycetes</taxon>
        <taxon>Hypocreomycetidae</taxon>
        <taxon>Hypocreales</taxon>
        <taxon>Clavicipitaceae</taxon>
        <taxon>Metarhizium</taxon>
    </lineage>
</organism>
<dbReference type="GO" id="GO:0005737">
    <property type="term" value="C:cytoplasm"/>
    <property type="evidence" value="ECO:0007669"/>
    <property type="project" value="TreeGrafter"/>
</dbReference>
<dbReference type="SUPFAM" id="SSF56801">
    <property type="entry name" value="Acetyl-CoA synthetase-like"/>
    <property type="match status" value="2"/>
</dbReference>
<name>A0A7D5YVD0_9HYPO</name>
<evidence type="ECO:0000313" key="3">
    <source>
        <dbReference type="Proteomes" id="UP000510686"/>
    </source>
</evidence>
<dbReference type="Gene3D" id="3.40.50.980">
    <property type="match status" value="1"/>
</dbReference>
<dbReference type="OrthoDB" id="416786at2759"/>
<dbReference type="Pfam" id="PF00501">
    <property type="entry name" value="AMP-binding"/>
    <property type="match status" value="1"/>
</dbReference>
<dbReference type="GO" id="GO:0044550">
    <property type="term" value="P:secondary metabolite biosynthetic process"/>
    <property type="evidence" value="ECO:0007669"/>
    <property type="project" value="TreeGrafter"/>
</dbReference>
<protein>
    <submittedName>
        <fullName evidence="2">Tyrocidine synthase 3</fullName>
    </submittedName>
</protein>
<gene>
    <name evidence="2" type="primary">tycC_1</name>
    <name evidence="2" type="ORF">G6M90_00g080210</name>
</gene>
<evidence type="ECO:0000259" key="1">
    <source>
        <dbReference type="Pfam" id="PF00501"/>
    </source>
</evidence>
<dbReference type="GO" id="GO:0043041">
    <property type="term" value="P:amino acid activation for nonribosomal peptide biosynthetic process"/>
    <property type="evidence" value="ECO:0007669"/>
    <property type="project" value="TreeGrafter"/>
</dbReference>
<dbReference type="EMBL" id="CP058935">
    <property type="protein sequence ID" value="QLI70902.1"/>
    <property type="molecule type" value="Genomic_DNA"/>
</dbReference>
<keyword evidence="3" id="KW-1185">Reference proteome</keyword>
<sequence length="216" mass="22897">MGEIAVAGHVLARGYVNNASLTAKHFVQASGLAAGLTPSRICLTGDTGRCTADGSICLVGRKDQMVKVKGIRVESTESEQQLQQQGGMFASCVAQWLREEESIAKLAAFVQLDVLSSKLAARLGSLGIASGNTIPLLVSKSAVAIVSMFAMLKAGAAYVPLALDSAKHQLELLRGKLDVEMVLYTPDQASKLLNYPVKVVCCTIEDLMLEEFSALP</sequence>
<accession>A0A7D5YVD0</accession>
<dbReference type="InterPro" id="IPR000873">
    <property type="entry name" value="AMP-dep_synth/lig_dom"/>
</dbReference>